<protein>
    <submittedName>
        <fullName evidence="2">Uncharacterized protein</fullName>
    </submittedName>
</protein>
<reference evidence="2 3" key="1">
    <citation type="submission" date="2019-11" db="EMBL/GenBank/DDBJ databases">
        <title>Whole genome shotgun sequencing (WGS) data from Adlercreutzia equolifaciens ResAG-91, Eggerthella lenta MRI-F36, MRI-F37, MRI-F40, ResAG-49, ResAG-88, ResAG-121, ResAG-145, and Gordonibacter sp. ResAG-5, ResAG-26, ResAG-43, ResAG-50, ResAG-59.</title>
        <authorList>
            <person name="Stoll D.A."/>
            <person name="Danylec N."/>
            <person name="Franz C.M.A.P."/>
            <person name="Huch M."/>
        </authorList>
    </citation>
    <scope>NUCLEOTIDE SEQUENCE [LARGE SCALE GENOMIC DNA]</scope>
    <source>
        <strain evidence="2 3">ResAG-88</strain>
    </source>
</reference>
<gene>
    <name evidence="2" type="ORF">GO726_14825</name>
</gene>
<evidence type="ECO:0000313" key="2">
    <source>
        <dbReference type="EMBL" id="MVN34422.1"/>
    </source>
</evidence>
<dbReference type="RefSeq" id="WP_143924729.1">
    <property type="nucleotide sequence ID" value="NZ_AP031442.1"/>
</dbReference>
<evidence type="ECO:0000256" key="1">
    <source>
        <dbReference type="SAM" id="MobiDB-lite"/>
    </source>
</evidence>
<accession>A0A844RRZ4</accession>
<sequence>MMVLLIEFQERATKAGETAASNRNKNGTEDRREKKWLLPHPAFKNSHQPRPLSRYVPIGRFWQILVDPR</sequence>
<proteinExistence type="predicted"/>
<feature type="region of interest" description="Disordered" evidence="1">
    <location>
        <begin position="14"/>
        <end position="33"/>
    </location>
</feature>
<evidence type="ECO:0000313" key="3">
    <source>
        <dbReference type="Proteomes" id="UP000436429"/>
    </source>
</evidence>
<dbReference type="EMBL" id="WPOM01000059">
    <property type="protein sequence ID" value="MVN34422.1"/>
    <property type="molecule type" value="Genomic_DNA"/>
</dbReference>
<organism evidence="2 3">
    <name type="scientific">Eggerthella lenta</name>
    <name type="common">Eubacterium lentum</name>
    <dbReference type="NCBI Taxonomy" id="84112"/>
    <lineage>
        <taxon>Bacteria</taxon>
        <taxon>Bacillati</taxon>
        <taxon>Actinomycetota</taxon>
        <taxon>Coriobacteriia</taxon>
        <taxon>Eggerthellales</taxon>
        <taxon>Eggerthellaceae</taxon>
        <taxon>Eggerthella</taxon>
    </lineage>
</organism>
<dbReference type="Proteomes" id="UP000436429">
    <property type="component" value="Unassembled WGS sequence"/>
</dbReference>
<dbReference type="AlphaFoldDB" id="A0A844RRZ4"/>
<name>A0A844RRZ4_EGGLN</name>
<comment type="caution">
    <text evidence="2">The sequence shown here is derived from an EMBL/GenBank/DDBJ whole genome shotgun (WGS) entry which is preliminary data.</text>
</comment>